<dbReference type="Gene3D" id="3.30.40.10">
    <property type="entry name" value="Zinc/RING finger domain, C3HC4 (zinc finger)"/>
    <property type="match status" value="1"/>
</dbReference>
<dbReference type="OrthoDB" id="10064108at2759"/>
<dbReference type="PROSITE" id="PS50089">
    <property type="entry name" value="ZF_RING_2"/>
    <property type="match status" value="1"/>
</dbReference>
<dbReference type="GO" id="GO:0045944">
    <property type="term" value="P:positive regulation of transcription by RNA polymerase II"/>
    <property type="evidence" value="ECO:0007669"/>
    <property type="project" value="TreeGrafter"/>
</dbReference>
<dbReference type="GO" id="GO:0000976">
    <property type="term" value="F:transcription cis-regulatory region binding"/>
    <property type="evidence" value="ECO:0007669"/>
    <property type="project" value="TreeGrafter"/>
</dbReference>
<feature type="domain" description="RING-type" evidence="8">
    <location>
        <begin position="93"/>
        <end position="143"/>
    </location>
</feature>
<sequence length="529" mass="58864">MPRVAWKTVDAEIANELMAFTISHERSMPHIRHTGRHSRPYEVMTASDYVNAKCRLTVQPTNSYMKVFADPNNNVDWDDIKTISVMARSERTCPICLGEPVVPIMLKCGHIFCWSCFMAFHYLTKTQHEASYGVAFRPCPVCNEPTRLSHARLCDIELHPVPGPNTVAEMSLIRRLRGTHLCWPASDPARASSFTRLWIGTDMRRVFGDAFTKLAVQKIEEGMPTGRFVESAQMHLAEEAYKTAVEFGNEVPPLPETWGDREPWLKAVLDSDALVLGDRSAMPEDTAAVVAQQRLLETGTAPKGEVLTFYQATNGARLVLNSTSFSALTHHVDTALWGTPPPKLTVLVHDIASCRMGSVGRPVRFLDHMPKYTSIEWVNVAWTGQTSVRLGKETIAKHGRKLSLRRPRVKKTGNARQRDVPETKETKEEPTPPAAANPANSEVFLFDVPPRSEQRSSSENTEPPTPAEPEQKASEAEAVAPGQLRTQDVVSFADAIGCLRGSNAPKVTGKMKKRKDRQTLWSTSGPSYR</sequence>
<evidence type="ECO:0000256" key="2">
    <source>
        <dbReference type="ARBA" id="ARBA00022490"/>
    </source>
</evidence>
<evidence type="ECO:0000256" key="1">
    <source>
        <dbReference type="ARBA" id="ARBA00004496"/>
    </source>
</evidence>
<name>A0A8J6C0S1_9EUKA</name>
<comment type="subcellular location">
    <subcellularLocation>
        <location evidence="1">Cytoplasm</location>
    </subcellularLocation>
</comment>
<evidence type="ECO:0000313" key="10">
    <source>
        <dbReference type="Proteomes" id="UP000717585"/>
    </source>
</evidence>
<evidence type="ECO:0000256" key="4">
    <source>
        <dbReference type="ARBA" id="ARBA00022771"/>
    </source>
</evidence>
<dbReference type="AlphaFoldDB" id="A0A8J6C0S1"/>
<dbReference type="Proteomes" id="UP000717585">
    <property type="component" value="Unassembled WGS sequence"/>
</dbReference>
<feature type="compositionally biased region" description="Basic and acidic residues" evidence="7">
    <location>
        <begin position="416"/>
        <end position="430"/>
    </location>
</feature>
<dbReference type="SUPFAM" id="SSF57850">
    <property type="entry name" value="RING/U-box"/>
    <property type="match status" value="1"/>
</dbReference>
<evidence type="ECO:0000256" key="6">
    <source>
        <dbReference type="PROSITE-ProRule" id="PRU00175"/>
    </source>
</evidence>
<dbReference type="GO" id="GO:0008270">
    <property type="term" value="F:zinc ion binding"/>
    <property type="evidence" value="ECO:0007669"/>
    <property type="project" value="UniProtKB-KW"/>
</dbReference>
<dbReference type="SMART" id="SM00184">
    <property type="entry name" value="RING"/>
    <property type="match status" value="1"/>
</dbReference>
<feature type="compositionally biased region" description="Polar residues" evidence="7">
    <location>
        <begin position="519"/>
        <end position="529"/>
    </location>
</feature>
<evidence type="ECO:0000259" key="8">
    <source>
        <dbReference type="PROSITE" id="PS50089"/>
    </source>
</evidence>
<dbReference type="Pfam" id="PF13445">
    <property type="entry name" value="zf-RING_UBOX"/>
    <property type="match status" value="1"/>
</dbReference>
<keyword evidence="10" id="KW-1185">Reference proteome</keyword>
<dbReference type="PANTHER" id="PTHR12983:SF9">
    <property type="entry name" value="E3 UBIQUITIN-PROTEIN LIGASE RNF10"/>
    <property type="match status" value="1"/>
</dbReference>
<dbReference type="EMBL" id="JAHDYR010000005">
    <property type="protein sequence ID" value="KAG9396876.1"/>
    <property type="molecule type" value="Genomic_DNA"/>
</dbReference>
<dbReference type="InterPro" id="IPR001841">
    <property type="entry name" value="Znf_RING"/>
</dbReference>
<dbReference type="InterPro" id="IPR039739">
    <property type="entry name" value="MAG2/RNF10"/>
</dbReference>
<organism evidence="9 10">
    <name type="scientific">Carpediemonas membranifera</name>
    <dbReference type="NCBI Taxonomy" id="201153"/>
    <lineage>
        <taxon>Eukaryota</taxon>
        <taxon>Metamonada</taxon>
        <taxon>Carpediemonas-like organisms</taxon>
        <taxon>Carpediemonas</taxon>
    </lineage>
</organism>
<dbReference type="InterPro" id="IPR013083">
    <property type="entry name" value="Znf_RING/FYVE/PHD"/>
</dbReference>
<keyword evidence="5" id="KW-0862">Zinc</keyword>
<feature type="compositionally biased region" description="Basic residues" evidence="7">
    <location>
        <begin position="398"/>
        <end position="413"/>
    </location>
</feature>
<reference evidence="9" key="1">
    <citation type="submission" date="2021-05" db="EMBL/GenBank/DDBJ databases">
        <title>A free-living protist that lacks canonical eukaryotic 1 DNA replication and segregation systems.</title>
        <authorList>
            <person name="Salas-Leiva D.E."/>
            <person name="Tromer E.C."/>
            <person name="Curtis B.A."/>
            <person name="Jerlstrom-Hultqvist J."/>
            <person name="Kolisko M."/>
            <person name="Yi Z."/>
            <person name="Salas-Leiva J.S."/>
            <person name="Gallot-Lavallee L."/>
            <person name="Kops G.J.P.L."/>
            <person name="Archibald J.M."/>
            <person name="Simpson A.G.B."/>
            <person name="Roger A.J."/>
        </authorList>
    </citation>
    <scope>NUCLEOTIDE SEQUENCE</scope>
    <source>
        <strain evidence="9">BICM</strain>
    </source>
</reference>
<evidence type="ECO:0000256" key="5">
    <source>
        <dbReference type="ARBA" id="ARBA00022833"/>
    </source>
</evidence>
<dbReference type="InterPro" id="IPR027370">
    <property type="entry name" value="Znf-RING_euk"/>
</dbReference>
<gene>
    <name evidence="9" type="ORF">J8273_1923</name>
</gene>
<proteinExistence type="predicted"/>
<protein>
    <submittedName>
        <fullName evidence="9">Zinc finger, C3HC4 type (RING finger)</fullName>
    </submittedName>
</protein>
<dbReference type="GO" id="GO:0005737">
    <property type="term" value="C:cytoplasm"/>
    <property type="evidence" value="ECO:0007669"/>
    <property type="project" value="UniProtKB-SubCell"/>
</dbReference>
<keyword evidence="4 6" id="KW-0863">Zinc-finger</keyword>
<evidence type="ECO:0000256" key="3">
    <source>
        <dbReference type="ARBA" id="ARBA00022723"/>
    </source>
</evidence>
<evidence type="ECO:0000313" key="9">
    <source>
        <dbReference type="EMBL" id="KAG9396876.1"/>
    </source>
</evidence>
<keyword evidence="2" id="KW-0963">Cytoplasm</keyword>
<feature type="region of interest" description="Disordered" evidence="7">
    <location>
        <begin position="398"/>
        <end position="485"/>
    </location>
</feature>
<feature type="region of interest" description="Disordered" evidence="7">
    <location>
        <begin position="500"/>
        <end position="529"/>
    </location>
</feature>
<comment type="caution">
    <text evidence="9">The sequence shown here is derived from an EMBL/GenBank/DDBJ whole genome shotgun (WGS) entry which is preliminary data.</text>
</comment>
<keyword evidence="3" id="KW-0479">Metal-binding</keyword>
<evidence type="ECO:0000256" key="7">
    <source>
        <dbReference type="SAM" id="MobiDB-lite"/>
    </source>
</evidence>
<accession>A0A8J6C0S1</accession>
<dbReference type="PANTHER" id="PTHR12983">
    <property type="entry name" value="RING FINGER 10 FAMILY MEMBER"/>
    <property type="match status" value="1"/>
</dbReference>